<dbReference type="AlphaFoldDB" id="A0A4V2JVK6"/>
<feature type="chain" id="PRO_5036360158" evidence="1">
    <location>
        <begin position="28"/>
        <end position="408"/>
    </location>
</feature>
<evidence type="ECO:0000313" key="5">
    <source>
        <dbReference type="Proteomes" id="UP000292362"/>
    </source>
</evidence>
<evidence type="ECO:0000313" key="2">
    <source>
        <dbReference type="EMBL" id="TBU04452.1"/>
    </source>
</evidence>
<dbReference type="VEuPathDB" id="MicrosporidiaDB:CWI37_0133p0030"/>
<keyword evidence="4" id="KW-1185">Reference proteome</keyword>
<reference evidence="4 5" key="1">
    <citation type="submission" date="2017-12" db="EMBL/GenBank/DDBJ databases">
        <authorList>
            <person name="Pombert J.-F."/>
            <person name="Haag K.L."/>
            <person name="Ebert D."/>
        </authorList>
    </citation>
    <scope>NUCLEOTIDE SEQUENCE [LARGE SCALE GENOMIC DNA]</scope>
    <source>
        <strain evidence="2">FI-OER-3-3</strain>
        <strain evidence="3">IL-G-3</strain>
    </source>
</reference>
<feature type="signal peptide" evidence="1">
    <location>
        <begin position="1"/>
        <end position="27"/>
    </location>
</feature>
<evidence type="ECO:0000313" key="3">
    <source>
        <dbReference type="EMBL" id="TBU20875.1"/>
    </source>
</evidence>
<gene>
    <name evidence="2" type="ORF">CWI37_0133p0030</name>
    <name evidence="3" type="ORF">CWI38_0014p0100</name>
</gene>
<organism evidence="2 5">
    <name type="scientific">Hamiltosporidium tvaerminnensis</name>
    <dbReference type="NCBI Taxonomy" id="1176355"/>
    <lineage>
        <taxon>Eukaryota</taxon>
        <taxon>Fungi</taxon>
        <taxon>Fungi incertae sedis</taxon>
        <taxon>Microsporidia</taxon>
        <taxon>Dubosqiidae</taxon>
        <taxon>Hamiltosporidium</taxon>
    </lineage>
</organism>
<accession>A0A4V2JVK6</accession>
<dbReference type="Proteomes" id="UP000292282">
    <property type="component" value="Unassembled WGS sequence"/>
</dbReference>
<keyword evidence="1" id="KW-0732">Signal</keyword>
<dbReference type="Proteomes" id="UP000292362">
    <property type="component" value="Unassembled WGS sequence"/>
</dbReference>
<dbReference type="EMBL" id="PITJ01000133">
    <property type="protein sequence ID" value="TBU04452.1"/>
    <property type="molecule type" value="Genomic_DNA"/>
</dbReference>
<evidence type="ECO:0000313" key="4">
    <source>
        <dbReference type="Proteomes" id="UP000292282"/>
    </source>
</evidence>
<name>A0A4V2JVK6_9MICR</name>
<protein>
    <submittedName>
        <fullName evidence="2">Uncharacterized protein</fullName>
    </submittedName>
</protein>
<comment type="caution">
    <text evidence="2">The sequence shown here is derived from an EMBL/GenBank/DDBJ whole genome shotgun (WGS) entry which is preliminary data.</text>
</comment>
<sequence>MVKGEIFLIFVFFLKQIYLSTNDKISAQNIESCGCDDVIYKRVIMFKNKFIERLKKSINKRFFMAVKFTSSTMNLKFTEYTSLYTFWDKSKTSLLYTTVLKMNDNLTDFLISKVKNCNFGDGVDPGNCKQSSYFYRTRKRNLFGNFFEKILKKSIYNKASYSYNDYIISLQKIFSIYPSKLKFDHRRTSSIVVIISDCPIRDYELWVIEKIVSSSVVMGFGYLSTIILRIIDSEISIIKTPKEYLNDDFRKMLLKNNYNFYGFEGFEVELTKNKTNISNSSPKISKYFSFKLRLYRYSLKGFDGFSSNFIYHQEPIFSSRHNVFTYFRYGFKIRVSITLRNDNKLKAGNSVYEDISTYRFKVLRDNYVVFYLHSNYDYLFKRFSISGWACCPGISLKNGIILLKHIFN</sequence>
<proteinExistence type="predicted"/>
<dbReference type="EMBL" id="PITK01000014">
    <property type="protein sequence ID" value="TBU20875.1"/>
    <property type="molecule type" value="Genomic_DNA"/>
</dbReference>
<dbReference type="VEuPathDB" id="MicrosporidiaDB:CWI38_0014p0100"/>
<evidence type="ECO:0000256" key="1">
    <source>
        <dbReference type="SAM" id="SignalP"/>
    </source>
</evidence>